<reference evidence="4" key="1">
    <citation type="journal article" date="2016" name="Genome Biol. Evol.">
        <title>Comparative 'omics' of the Fusarium fujikuroi species complex highlights differences in genetic potential and metabolite synthesis.</title>
        <authorList>
            <person name="Niehaus E.-M."/>
            <person name="Muensterkoetter M."/>
            <person name="Proctor R.H."/>
            <person name="Brown D.W."/>
            <person name="Sharon A."/>
            <person name="Idan Y."/>
            <person name="Oren-Young L."/>
            <person name="Sieber C.M."/>
            <person name="Novak O."/>
            <person name="Pencik A."/>
            <person name="Tarkowska D."/>
            <person name="Hromadova K."/>
            <person name="Freeman S."/>
            <person name="Maymon M."/>
            <person name="Elazar M."/>
            <person name="Youssef S.A."/>
            <person name="El-Shabrawy E.S.M."/>
            <person name="Shalaby A.B.A."/>
            <person name="Houterman P."/>
            <person name="Brock N.L."/>
            <person name="Burkhardt I."/>
            <person name="Tsavkelova E.A."/>
            <person name="Dickschat J.S."/>
            <person name="Galuszka P."/>
            <person name="Gueldener U."/>
            <person name="Tudzynski B."/>
        </authorList>
    </citation>
    <scope>NUCLEOTIDE SEQUENCE [LARGE SCALE GENOMIC DNA]</scope>
    <source>
        <strain evidence="4">MRC7560</strain>
    </source>
</reference>
<organism evidence="3 4">
    <name type="scientific">Fusarium mangiferae</name>
    <name type="common">Mango malformation disease fungus</name>
    <dbReference type="NCBI Taxonomy" id="192010"/>
    <lineage>
        <taxon>Eukaryota</taxon>
        <taxon>Fungi</taxon>
        <taxon>Dikarya</taxon>
        <taxon>Ascomycota</taxon>
        <taxon>Pezizomycotina</taxon>
        <taxon>Sordariomycetes</taxon>
        <taxon>Hypocreomycetidae</taxon>
        <taxon>Hypocreales</taxon>
        <taxon>Nectriaceae</taxon>
        <taxon>Fusarium</taxon>
        <taxon>Fusarium fujikuroi species complex</taxon>
    </lineage>
</organism>
<dbReference type="PANTHER" id="PTHR37534:SF12">
    <property type="entry name" value="ZN(2)-C6 FUNGAL-TYPE DOMAIN-CONTAINING PROTEIN"/>
    <property type="match status" value="1"/>
</dbReference>
<sequence length="471" mass="52312">MTAPTAPAAPNFEDQIQLDEKDQGLLDHFIQTALPTIFRIIESDRHRSECTDLILAALRSNSTYLHCCLGVAARHLKSHTNSSALTEDIDHDIKRHLYATVLGFCNALKKDENHQQILEATLGHIFFQSVVSRHDDGFLDPSWDQHFQSVVSLVQKLDLHNLVSGPDRASTQTLFNISLCSWVDILGATMKGRAPEFCHTYRKKRDSLMNPSPGLREYLIVGVTCLEPSKNDGMDNLTLCQLVSALDEIFNPSHSPSPGLRELMGCDDGVMYLISEIACLESLKNDGMTNFTLGQHVSVLNKTFLTKMKEIGSKMPITADGSLSPKQLSDGITLAFCIAARIFLQVLLPGFNPRQVTCTDLVEELTAVLRHIPSGPNGFDRNVAWVYLIGGSVSVPSSTFRAFFEYRLAQLGDSARSGTMERLATVLHEVWIQNDNLSDVSTSGSTTSEAGQPYIHWRKVMELKGWNFLIF</sequence>
<dbReference type="Proteomes" id="UP000184255">
    <property type="component" value="Unassembled WGS sequence"/>
</dbReference>
<dbReference type="VEuPathDB" id="FungiDB:FMAN_14199"/>
<comment type="subcellular location">
    <subcellularLocation>
        <location evidence="1">Nucleus</location>
    </subcellularLocation>
</comment>
<comment type="caution">
    <text evidence="3">The sequence shown here is derived from an EMBL/GenBank/DDBJ whole genome shotgun (WGS) entry which is preliminary data.</text>
</comment>
<dbReference type="PANTHER" id="PTHR37534">
    <property type="entry name" value="TRANSCRIPTIONAL ACTIVATOR PROTEIN UGA3"/>
    <property type="match status" value="1"/>
</dbReference>
<name>A0A1L7UK30_FUSMA</name>
<gene>
    <name evidence="3" type="ORF">FMAN_14199</name>
</gene>
<keyword evidence="4" id="KW-1185">Reference proteome</keyword>
<accession>A0A1L7UK30</accession>
<evidence type="ECO:0000256" key="2">
    <source>
        <dbReference type="ARBA" id="ARBA00023242"/>
    </source>
</evidence>
<keyword evidence="2" id="KW-0539">Nucleus</keyword>
<dbReference type="RefSeq" id="XP_041690925.1">
    <property type="nucleotide sequence ID" value="XM_041825557.1"/>
</dbReference>
<dbReference type="Pfam" id="PF11951">
    <property type="entry name" value="Fungal_trans_2"/>
    <property type="match status" value="1"/>
</dbReference>
<evidence type="ECO:0000313" key="3">
    <source>
        <dbReference type="EMBL" id="CVL08137.1"/>
    </source>
</evidence>
<dbReference type="AlphaFoldDB" id="A0A1L7UK30"/>
<dbReference type="GeneID" id="65093448"/>
<evidence type="ECO:0000256" key="1">
    <source>
        <dbReference type="ARBA" id="ARBA00004123"/>
    </source>
</evidence>
<proteinExistence type="predicted"/>
<dbReference type="InterPro" id="IPR021858">
    <property type="entry name" value="Fun_TF"/>
</dbReference>
<dbReference type="EMBL" id="FCQH01000022">
    <property type="protein sequence ID" value="CVL08137.1"/>
    <property type="molecule type" value="Genomic_DNA"/>
</dbReference>
<protein>
    <submittedName>
        <fullName evidence="3">Related to C6 zink-finger protein PRO1A</fullName>
    </submittedName>
</protein>
<evidence type="ECO:0000313" key="4">
    <source>
        <dbReference type="Proteomes" id="UP000184255"/>
    </source>
</evidence>
<dbReference type="GO" id="GO:0005634">
    <property type="term" value="C:nucleus"/>
    <property type="evidence" value="ECO:0007669"/>
    <property type="project" value="UniProtKB-SubCell"/>
</dbReference>